<dbReference type="UniPathway" id="UPA00138"/>
<keyword evidence="11 14" id="KW-0067">ATP-binding</keyword>
<dbReference type="FunFam" id="3.50.30.10:FF:000002">
    <property type="entry name" value="Phosphoenolpyruvate synthase"/>
    <property type="match status" value="1"/>
</dbReference>
<keyword evidence="18" id="KW-0670">Pyruvate</keyword>
<dbReference type="KEGG" id="mfz:AOB57_001540"/>
<dbReference type="OrthoDB" id="23397at2157"/>
<comment type="catalytic activity">
    <reaction evidence="13 14">
        <text>pyruvate + ATP + H2O = phosphoenolpyruvate + AMP + phosphate + 2 H(+)</text>
        <dbReference type="Rhea" id="RHEA:11364"/>
        <dbReference type="ChEBI" id="CHEBI:15361"/>
        <dbReference type="ChEBI" id="CHEBI:15377"/>
        <dbReference type="ChEBI" id="CHEBI:15378"/>
        <dbReference type="ChEBI" id="CHEBI:30616"/>
        <dbReference type="ChEBI" id="CHEBI:43474"/>
        <dbReference type="ChEBI" id="CHEBI:58702"/>
        <dbReference type="ChEBI" id="CHEBI:456215"/>
        <dbReference type="EC" id="2.7.9.2"/>
    </reaction>
</comment>
<keyword evidence="7 14" id="KW-0808">Transferase</keyword>
<dbReference type="Gene3D" id="3.20.20.60">
    <property type="entry name" value="Phosphoenolpyruvate-binding domains"/>
    <property type="match status" value="1"/>
</dbReference>
<keyword evidence="20" id="KW-1185">Reference proteome</keyword>
<comment type="pathway">
    <text evidence="3 14">Carbohydrate biosynthesis; gluconeogenesis.</text>
</comment>
<evidence type="ECO:0000256" key="12">
    <source>
        <dbReference type="ARBA" id="ARBA00022842"/>
    </source>
</evidence>
<evidence type="ECO:0000256" key="1">
    <source>
        <dbReference type="ARBA" id="ARBA00001946"/>
    </source>
</evidence>
<feature type="domain" description="PEP-utilising enzyme mobile" evidence="15">
    <location>
        <begin position="393"/>
        <end position="464"/>
    </location>
</feature>
<keyword evidence="12 14" id="KW-0460">Magnesium</keyword>
<dbReference type="InterPro" id="IPR008279">
    <property type="entry name" value="PEP-util_enz_mobile_dom"/>
</dbReference>
<feature type="domain" description="PEP-utilising enzyme C-terminal" evidence="17">
    <location>
        <begin position="489"/>
        <end position="795"/>
    </location>
</feature>
<dbReference type="Pfam" id="PF01326">
    <property type="entry name" value="PPDK_N"/>
    <property type="match status" value="1"/>
</dbReference>
<dbReference type="Pfam" id="PF00391">
    <property type="entry name" value="PEP-utilizers"/>
    <property type="match status" value="1"/>
</dbReference>
<evidence type="ECO:0000259" key="16">
    <source>
        <dbReference type="Pfam" id="PF01326"/>
    </source>
</evidence>
<comment type="function">
    <text evidence="2 14">Catalyzes the phosphorylation of pyruvate to phosphoenolpyruvate.</text>
</comment>
<evidence type="ECO:0000313" key="19">
    <source>
        <dbReference type="EMBL" id="NLK32650.1"/>
    </source>
</evidence>
<dbReference type="GO" id="GO:0006094">
    <property type="term" value="P:gluconeogenesis"/>
    <property type="evidence" value="ECO:0007669"/>
    <property type="project" value="UniProtKB-UniPathway"/>
</dbReference>
<dbReference type="FunFam" id="3.30.470.20:FF:000017">
    <property type="entry name" value="Phosphoenolpyruvate synthase"/>
    <property type="match status" value="1"/>
</dbReference>
<dbReference type="InterPro" id="IPR018274">
    <property type="entry name" value="PEP_util_AS"/>
</dbReference>
<dbReference type="Pfam" id="PF02896">
    <property type="entry name" value="PEP-utilizers_C"/>
    <property type="match status" value="1"/>
</dbReference>
<dbReference type="Gene3D" id="3.50.30.10">
    <property type="entry name" value="Phosphohistidine domain"/>
    <property type="match status" value="1"/>
</dbReference>
<dbReference type="PANTHER" id="PTHR43030">
    <property type="entry name" value="PHOSPHOENOLPYRUVATE SYNTHASE"/>
    <property type="match status" value="1"/>
</dbReference>
<evidence type="ECO:0000256" key="6">
    <source>
        <dbReference type="ARBA" id="ARBA00021623"/>
    </source>
</evidence>
<evidence type="ECO:0000259" key="15">
    <source>
        <dbReference type="Pfam" id="PF00391"/>
    </source>
</evidence>
<organism evidence="18 20">
    <name type="scientific">Methanosarcina flavescens</name>
    <dbReference type="NCBI Taxonomy" id="1715806"/>
    <lineage>
        <taxon>Archaea</taxon>
        <taxon>Methanobacteriati</taxon>
        <taxon>Methanobacteriota</taxon>
        <taxon>Stenosarchaea group</taxon>
        <taxon>Methanomicrobia</taxon>
        <taxon>Methanosarcinales</taxon>
        <taxon>Methanosarcinaceae</taxon>
        <taxon>Methanosarcina</taxon>
    </lineage>
</organism>
<dbReference type="Gene3D" id="3.30.470.20">
    <property type="entry name" value="ATP-grasp fold, B domain"/>
    <property type="match status" value="1"/>
</dbReference>
<reference evidence="18 20" key="1">
    <citation type="journal article" date="2016" name="Int. J. Syst. Evol. Microbiol.">
        <title>Methanosarcina flavescens sp. nov., a methanogenic archaeon isolated from a full-scale anaerobic digester.</title>
        <authorList>
            <person name="Kern T."/>
            <person name="Fischer M.A."/>
            <person name="Deppenmeier U."/>
            <person name="Schmitz R.A."/>
            <person name="Rother M."/>
        </authorList>
    </citation>
    <scope>NUCLEOTIDE SEQUENCE [LARGE SCALE GENOMIC DNA]</scope>
    <source>
        <strain evidence="18 20">E03.2</strain>
    </source>
</reference>
<evidence type="ECO:0000256" key="10">
    <source>
        <dbReference type="ARBA" id="ARBA00022777"/>
    </source>
</evidence>
<evidence type="ECO:0000256" key="4">
    <source>
        <dbReference type="ARBA" id="ARBA00007837"/>
    </source>
</evidence>
<dbReference type="PIRSF" id="PIRSF000854">
    <property type="entry name" value="PEP_synthase"/>
    <property type="match status" value="1"/>
</dbReference>
<evidence type="ECO:0000256" key="9">
    <source>
        <dbReference type="ARBA" id="ARBA00022741"/>
    </source>
</evidence>
<dbReference type="Proteomes" id="UP000053087">
    <property type="component" value="Chromosome"/>
</dbReference>
<dbReference type="PANTHER" id="PTHR43030:SF1">
    <property type="entry name" value="PHOSPHOENOLPYRUVATE SYNTHASE"/>
    <property type="match status" value="1"/>
</dbReference>
<gene>
    <name evidence="19" type="primary">ppsA</name>
    <name evidence="18" type="ORF">AOB57_001540</name>
    <name evidence="19" type="ORF">GX302_07405</name>
</gene>
<dbReference type="PROSITE" id="PS00370">
    <property type="entry name" value="PEP_ENZYMES_PHOS_SITE"/>
    <property type="match status" value="1"/>
</dbReference>
<dbReference type="AlphaFoldDB" id="A0A660HP62"/>
<dbReference type="InterPro" id="IPR013815">
    <property type="entry name" value="ATP_grasp_subdomain_1"/>
</dbReference>
<dbReference type="SUPFAM" id="SSF52009">
    <property type="entry name" value="Phosphohistidine domain"/>
    <property type="match status" value="1"/>
</dbReference>
<reference evidence="18" key="2">
    <citation type="submission" date="2018-10" db="EMBL/GenBank/DDBJ databases">
        <authorList>
            <person name="Fischer M.A."/>
            <person name="Kern T."/>
            <person name="Deppenmeier U."/>
            <person name="Schmitz R.A."/>
            <person name="Rother M."/>
        </authorList>
    </citation>
    <scope>NUCLEOTIDE SEQUENCE</scope>
    <source>
        <strain evidence="18">E03.2</strain>
    </source>
</reference>
<evidence type="ECO:0000256" key="11">
    <source>
        <dbReference type="ARBA" id="ARBA00022840"/>
    </source>
</evidence>
<dbReference type="InterPro" id="IPR000121">
    <property type="entry name" value="PEP_util_C"/>
</dbReference>
<reference evidence="19 21" key="3">
    <citation type="journal article" date="2020" name="Biotechnol. Biofuels">
        <title>New insights from the biogas microbiome by comprehensive genome-resolved metagenomics of nearly 1600 species originating from multiple anaerobic digesters.</title>
        <authorList>
            <person name="Campanaro S."/>
            <person name="Treu L."/>
            <person name="Rodriguez-R L.M."/>
            <person name="Kovalovszki A."/>
            <person name="Ziels R.M."/>
            <person name="Maus I."/>
            <person name="Zhu X."/>
            <person name="Kougias P.G."/>
            <person name="Basile A."/>
            <person name="Luo G."/>
            <person name="Schluter A."/>
            <person name="Konstantinidis K.T."/>
            <person name="Angelidaki I."/>
        </authorList>
    </citation>
    <scope>NUCLEOTIDE SEQUENCE [LARGE SCALE GENOMIC DNA]</scope>
    <source>
        <strain evidence="19">AS22ysBPME_46</strain>
    </source>
</reference>
<evidence type="ECO:0000256" key="13">
    <source>
        <dbReference type="ARBA" id="ARBA00047700"/>
    </source>
</evidence>
<keyword evidence="8 14" id="KW-0479">Metal-binding</keyword>
<dbReference type="NCBIfam" id="NF005057">
    <property type="entry name" value="PRK06464.1"/>
    <property type="match status" value="1"/>
</dbReference>
<dbReference type="FunFam" id="3.30.1490.20:FF:000010">
    <property type="entry name" value="Phosphoenolpyruvate synthase"/>
    <property type="match status" value="1"/>
</dbReference>
<evidence type="ECO:0000313" key="20">
    <source>
        <dbReference type="Proteomes" id="UP000053087"/>
    </source>
</evidence>
<dbReference type="RefSeq" id="WP_054298104.1">
    <property type="nucleotide sequence ID" value="NZ_CP032683.1"/>
</dbReference>
<protein>
    <recommendedName>
        <fullName evidence="6 14">Phosphoenolpyruvate synthase</fullName>
        <shortName evidence="14">PEP synthase</shortName>
        <ecNumber evidence="5 14">2.7.9.2</ecNumber>
    </recommendedName>
    <alternativeName>
        <fullName evidence="14">Pyruvate, water dikinase</fullName>
    </alternativeName>
</protein>
<sequence>MFEKESKYIRWFEETTIDDIPLVGGKNASLGEMYRELTKKGVRIPNGFSVTADAYWHTLEAGGILDKLKRTMEGLDTSNIADLARRGKAARDLILGARIPDDLWEEIKAAYDRLCEQYGENTDVAVRSSATAEDLPTASFAGQQETYLNIRGYPGLRDACIRCFASLFTDRAISYRVTNKFDHFKVALSIGIMKMVRSDLASSGVIFTLDTETGFRDVVFITGAYGLGENIVQGQVNPDEFYVFKPTFRKGYRPIIQKKVGSKEIKMIYGQGGSKILTRNVEVPDADRLRFCINDDEVLKLAEYAIAIEDYYSEKFGEPRPMDIEWAKDGITGELFVVQARPETVQSQRSKDVLETYVLEKRSEVLVIGRSVGDKIASGKAHVIPDISDLPSFKPGEILVADTTTPDWEPVMKTAAAIVTNKGGRTCHAAIVSRELGIPAVVGAGNATEVLETGREITVSCAEGEDGLVYDGILPFHKDTLSLKDIKRPKTKIMMNLGNPEEAFGFSMIPNDGIGLARLEFIITSYIKIHPMALVHPEKIKDPKVLQEIEQLTQGYRKEDYFVEQLAQGVGTIAAAFYPKPVVVRMSDFKTNEYASLIGGSYFEMEESNPMIGFRGASRYFDERYREGYALECRAMKKVRDEMGLTNLILMIPFCRTVEEARKVIAEMEKNGLRRGENGLQVYVMCEIPNNVLLIDEFSEFFDGISIGSNDLTQLTLGVDRDSELLAAEFDERDPGVMKIMAMAVQGAKRNGRHSGICGQAPSDFPEVAEFLVKQGIDSISLNPDSVMKITLKVLETEKELGR</sequence>
<evidence type="ECO:0000313" key="21">
    <source>
        <dbReference type="Proteomes" id="UP000585579"/>
    </source>
</evidence>
<accession>A0A660HP62</accession>
<evidence type="ECO:0000256" key="2">
    <source>
        <dbReference type="ARBA" id="ARBA00002988"/>
    </source>
</evidence>
<dbReference type="SUPFAM" id="SSF51621">
    <property type="entry name" value="Phosphoenolpyruvate/pyruvate domain"/>
    <property type="match status" value="1"/>
</dbReference>
<dbReference type="EMBL" id="JAAYQL010000042">
    <property type="protein sequence ID" value="NLK32650.1"/>
    <property type="molecule type" value="Genomic_DNA"/>
</dbReference>
<dbReference type="InterPro" id="IPR015813">
    <property type="entry name" value="Pyrv/PenolPyrv_kinase-like_dom"/>
</dbReference>
<comment type="similarity">
    <text evidence="4 14">Belongs to the PEP-utilizing enzyme family.</text>
</comment>
<dbReference type="InterPro" id="IPR036637">
    <property type="entry name" value="Phosphohistidine_dom_sf"/>
</dbReference>
<dbReference type="Proteomes" id="UP000585579">
    <property type="component" value="Unassembled WGS sequence"/>
</dbReference>
<evidence type="ECO:0000313" key="18">
    <source>
        <dbReference type="EMBL" id="AYK14060.1"/>
    </source>
</evidence>
<dbReference type="GO" id="GO:0046872">
    <property type="term" value="F:metal ion binding"/>
    <property type="evidence" value="ECO:0007669"/>
    <property type="project" value="UniProtKB-KW"/>
</dbReference>
<dbReference type="InterPro" id="IPR040442">
    <property type="entry name" value="Pyrv_kinase-like_dom_sf"/>
</dbReference>
<dbReference type="SUPFAM" id="SSF56059">
    <property type="entry name" value="Glutathione synthetase ATP-binding domain-like"/>
    <property type="match status" value="1"/>
</dbReference>
<dbReference type="InterPro" id="IPR006319">
    <property type="entry name" value="PEP_synth"/>
</dbReference>
<evidence type="ECO:0000256" key="5">
    <source>
        <dbReference type="ARBA" id="ARBA00011996"/>
    </source>
</evidence>
<feature type="domain" description="Pyruvate phosphate dikinase AMP/ATP-binding" evidence="16">
    <location>
        <begin position="21"/>
        <end position="352"/>
    </location>
</feature>
<keyword evidence="10 14" id="KW-0418">Kinase</keyword>
<dbReference type="GO" id="GO:0008986">
    <property type="term" value="F:pyruvate, water dikinase activity"/>
    <property type="evidence" value="ECO:0007669"/>
    <property type="project" value="UniProtKB-EC"/>
</dbReference>
<evidence type="ECO:0000256" key="7">
    <source>
        <dbReference type="ARBA" id="ARBA00022679"/>
    </source>
</evidence>
<comment type="cofactor">
    <cofactor evidence="1 14">
        <name>Mg(2+)</name>
        <dbReference type="ChEBI" id="CHEBI:18420"/>
    </cofactor>
</comment>
<dbReference type="Gene3D" id="3.30.1490.20">
    <property type="entry name" value="ATP-grasp fold, A domain"/>
    <property type="match status" value="1"/>
</dbReference>
<dbReference type="EMBL" id="CP032683">
    <property type="protein sequence ID" value="AYK14060.1"/>
    <property type="molecule type" value="Genomic_DNA"/>
</dbReference>
<evidence type="ECO:0000259" key="17">
    <source>
        <dbReference type="Pfam" id="PF02896"/>
    </source>
</evidence>
<name>A0A660HP62_9EURY</name>
<dbReference type="EC" id="2.7.9.2" evidence="5 14"/>
<dbReference type="InterPro" id="IPR023151">
    <property type="entry name" value="PEP_util_CS"/>
</dbReference>
<dbReference type="InterPro" id="IPR002192">
    <property type="entry name" value="PPDK_AMP/ATP-bd"/>
</dbReference>
<dbReference type="GeneID" id="53686767"/>
<evidence type="ECO:0000256" key="3">
    <source>
        <dbReference type="ARBA" id="ARBA00004742"/>
    </source>
</evidence>
<evidence type="ECO:0000256" key="8">
    <source>
        <dbReference type="ARBA" id="ARBA00022723"/>
    </source>
</evidence>
<proteinExistence type="inferred from homology"/>
<dbReference type="PROSITE" id="PS00742">
    <property type="entry name" value="PEP_ENZYMES_2"/>
    <property type="match status" value="1"/>
</dbReference>
<dbReference type="GO" id="GO:0005524">
    <property type="term" value="F:ATP binding"/>
    <property type="evidence" value="ECO:0007669"/>
    <property type="project" value="UniProtKB-KW"/>
</dbReference>
<dbReference type="NCBIfam" id="TIGR01418">
    <property type="entry name" value="PEP_synth"/>
    <property type="match status" value="1"/>
</dbReference>
<keyword evidence="9 14" id="KW-0547">Nucleotide-binding</keyword>
<evidence type="ECO:0000256" key="14">
    <source>
        <dbReference type="PIRNR" id="PIRNR000854"/>
    </source>
</evidence>